<name>A0ACB8QYK7_9AGAM</name>
<gene>
    <name evidence="1" type="ORF">K488DRAFT_81734</name>
</gene>
<organism evidence="1 2">
    <name type="scientific">Vararia minispora EC-137</name>
    <dbReference type="NCBI Taxonomy" id="1314806"/>
    <lineage>
        <taxon>Eukaryota</taxon>
        <taxon>Fungi</taxon>
        <taxon>Dikarya</taxon>
        <taxon>Basidiomycota</taxon>
        <taxon>Agaricomycotina</taxon>
        <taxon>Agaricomycetes</taxon>
        <taxon>Russulales</taxon>
        <taxon>Lachnocladiaceae</taxon>
        <taxon>Vararia</taxon>
    </lineage>
</organism>
<evidence type="ECO:0000313" key="1">
    <source>
        <dbReference type="EMBL" id="KAI0036740.1"/>
    </source>
</evidence>
<proteinExistence type="predicted"/>
<keyword evidence="2" id="KW-1185">Reference proteome</keyword>
<reference evidence="1" key="1">
    <citation type="submission" date="2021-02" db="EMBL/GenBank/DDBJ databases">
        <authorList>
            <consortium name="DOE Joint Genome Institute"/>
            <person name="Ahrendt S."/>
            <person name="Looney B.P."/>
            <person name="Miyauchi S."/>
            <person name="Morin E."/>
            <person name="Drula E."/>
            <person name="Courty P.E."/>
            <person name="Chicoki N."/>
            <person name="Fauchery L."/>
            <person name="Kohler A."/>
            <person name="Kuo A."/>
            <person name="Labutti K."/>
            <person name="Pangilinan J."/>
            <person name="Lipzen A."/>
            <person name="Riley R."/>
            <person name="Andreopoulos W."/>
            <person name="He G."/>
            <person name="Johnson J."/>
            <person name="Barry K.W."/>
            <person name="Grigoriev I.V."/>
            <person name="Nagy L."/>
            <person name="Hibbett D."/>
            <person name="Henrissat B."/>
            <person name="Matheny P.B."/>
            <person name="Labbe J."/>
            <person name="Martin F."/>
        </authorList>
    </citation>
    <scope>NUCLEOTIDE SEQUENCE</scope>
    <source>
        <strain evidence="1">EC-137</strain>
    </source>
</reference>
<sequence length="478" mass="49690">MLHPIQTGVCFVVLVTSALAQTFAVPATKPASAARVDSALLSLSLEFFAFPGYTQVTSTSVCMNHIATLRGHAPAVRIGGTTQDRATYSLNLAEAVNYTVASSADAPTSLTFGPSFFSLAAGLKGADVTIGLNRQLNNMANSLQAAVQAKNSMTNLYAIEIGNEPDLYGSGSPIITTGTWSPIADGQSEQSWQNAMSSSTGDIFQAGVYLSNSWNIPSLITTLGSAIRHTKTFSRHSYPQSACNGASTNLPSLMSHSSIVTYVAQYASEASAVHAAGKQYFLGETNSATCGGGGISPTFGAALWIVDYVLQGALHGVDRLYFHQGTIGNCAYCFWGRFTTGAPFYGVYFVSQFLGTDGVSIVMLDSGTSSLATYVVYSSAGAPLRALIYNSAYYDGTTTRSSAIVTLTGLSNTGKQSLRLTAPAATSRVDEGAAVTIGGLTFDGNCNSVGSETVEVVSASGGEAIVSVKASEALIVFL</sequence>
<evidence type="ECO:0000313" key="2">
    <source>
        <dbReference type="Proteomes" id="UP000814128"/>
    </source>
</evidence>
<protein>
    <submittedName>
        <fullName evidence="1">Uncharacterized protein</fullName>
    </submittedName>
</protein>
<comment type="caution">
    <text evidence="1">The sequence shown here is derived from an EMBL/GenBank/DDBJ whole genome shotgun (WGS) entry which is preliminary data.</text>
</comment>
<dbReference type="EMBL" id="MU273468">
    <property type="protein sequence ID" value="KAI0036740.1"/>
    <property type="molecule type" value="Genomic_DNA"/>
</dbReference>
<reference evidence="1" key="2">
    <citation type="journal article" date="2022" name="New Phytol.">
        <title>Evolutionary transition to the ectomycorrhizal habit in the genomes of a hyperdiverse lineage of mushroom-forming fungi.</title>
        <authorList>
            <person name="Looney B."/>
            <person name="Miyauchi S."/>
            <person name="Morin E."/>
            <person name="Drula E."/>
            <person name="Courty P.E."/>
            <person name="Kohler A."/>
            <person name="Kuo A."/>
            <person name="LaButti K."/>
            <person name="Pangilinan J."/>
            <person name="Lipzen A."/>
            <person name="Riley R."/>
            <person name="Andreopoulos W."/>
            <person name="He G."/>
            <person name="Johnson J."/>
            <person name="Nolan M."/>
            <person name="Tritt A."/>
            <person name="Barry K.W."/>
            <person name="Grigoriev I.V."/>
            <person name="Nagy L.G."/>
            <person name="Hibbett D."/>
            <person name="Henrissat B."/>
            <person name="Matheny P.B."/>
            <person name="Labbe J."/>
            <person name="Martin F.M."/>
        </authorList>
    </citation>
    <scope>NUCLEOTIDE SEQUENCE</scope>
    <source>
        <strain evidence="1">EC-137</strain>
    </source>
</reference>
<accession>A0ACB8QYK7</accession>
<dbReference type="Proteomes" id="UP000814128">
    <property type="component" value="Unassembled WGS sequence"/>
</dbReference>